<keyword evidence="1" id="KW-0732">Signal</keyword>
<dbReference type="EMBL" id="CAUJNA010001879">
    <property type="protein sequence ID" value="CAJ1389446.1"/>
    <property type="molecule type" value="Genomic_DNA"/>
</dbReference>
<feature type="chain" id="PRO_5041435091" description="Secreted protein" evidence="1">
    <location>
        <begin position="23"/>
        <end position="163"/>
    </location>
</feature>
<dbReference type="Proteomes" id="UP001178507">
    <property type="component" value="Unassembled WGS sequence"/>
</dbReference>
<evidence type="ECO:0000313" key="2">
    <source>
        <dbReference type="EMBL" id="CAJ1389446.1"/>
    </source>
</evidence>
<dbReference type="AlphaFoldDB" id="A0AA36IKF7"/>
<gene>
    <name evidence="2" type="ORF">EVOR1521_LOCUS15060</name>
</gene>
<keyword evidence="3" id="KW-1185">Reference proteome</keyword>
<name>A0AA36IKF7_9DINO</name>
<feature type="signal peptide" evidence="1">
    <location>
        <begin position="1"/>
        <end position="22"/>
    </location>
</feature>
<organism evidence="2 3">
    <name type="scientific">Effrenium voratum</name>
    <dbReference type="NCBI Taxonomy" id="2562239"/>
    <lineage>
        <taxon>Eukaryota</taxon>
        <taxon>Sar</taxon>
        <taxon>Alveolata</taxon>
        <taxon>Dinophyceae</taxon>
        <taxon>Suessiales</taxon>
        <taxon>Symbiodiniaceae</taxon>
        <taxon>Effrenium</taxon>
    </lineage>
</organism>
<protein>
    <recommendedName>
        <fullName evidence="4">Secreted protein</fullName>
    </recommendedName>
</protein>
<evidence type="ECO:0000256" key="1">
    <source>
        <dbReference type="SAM" id="SignalP"/>
    </source>
</evidence>
<sequence>MSRSRAWILIVAIASLATSHRAERTHEPLYDVSVHVGPGEPVCLDVPPAQPTGRPTCEKSLLLLPDNFFDDAKMYPREPNFGTFCGFHDKHTAPLCNGPVPPAWCSKAWCFVTMACIKDASNNLTDAAETHLEHDSAFKLYATYMNCDSSNDQVHAQHLSDWR</sequence>
<comment type="caution">
    <text evidence="2">The sequence shown here is derived from an EMBL/GenBank/DDBJ whole genome shotgun (WGS) entry which is preliminary data.</text>
</comment>
<proteinExistence type="predicted"/>
<reference evidence="2" key="1">
    <citation type="submission" date="2023-08" db="EMBL/GenBank/DDBJ databases">
        <authorList>
            <person name="Chen Y."/>
            <person name="Shah S."/>
            <person name="Dougan E. K."/>
            <person name="Thang M."/>
            <person name="Chan C."/>
        </authorList>
    </citation>
    <scope>NUCLEOTIDE SEQUENCE</scope>
</reference>
<evidence type="ECO:0000313" key="3">
    <source>
        <dbReference type="Proteomes" id="UP001178507"/>
    </source>
</evidence>
<accession>A0AA36IKF7</accession>
<evidence type="ECO:0008006" key="4">
    <source>
        <dbReference type="Google" id="ProtNLM"/>
    </source>
</evidence>